<reference evidence="12 13" key="1">
    <citation type="submission" date="2018-06" db="EMBL/GenBank/DDBJ databases">
        <title>Complete genome of Desulfovibrio indonesiensis P37SLT.</title>
        <authorList>
            <person name="Crispim J.S."/>
            <person name="Vidigal P.M.P."/>
            <person name="Silva L.C.F."/>
            <person name="Laguardia C.N."/>
            <person name="Araujo L.C."/>
            <person name="Dias R.S."/>
            <person name="Sousa M.P."/>
            <person name="Paula S.O."/>
            <person name="Silva C."/>
        </authorList>
    </citation>
    <scope>NUCLEOTIDE SEQUENCE [LARGE SCALE GENOMIC DNA]</scope>
    <source>
        <strain evidence="12 13">P37SLT</strain>
    </source>
</reference>
<dbReference type="Gene3D" id="3.30.930.10">
    <property type="entry name" value="Bira Bifunctional Protein, Domain 2"/>
    <property type="match status" value="1"/>
</dbReference>
<organism evidence="12 13">
    <name type="scientific">Oceanidesulfovibrio indonesiensis</name>
    <dbReference type="NCBI Taxonomy" id="54767"/>
    <lineage>
        <taxon>Bacteria</taxon>
        <taxon>Pseudomonadati</taxon>
        <taxon>Thermodesulfobacteriota</taxon>
        <taxon>Desulfovibrionia</taxon>
        <taxon>Desulfovibrionales</taxon>
        <taxon>Desulfovibrionaceae</taxon>
        <taxon>Oceanidesulfovibrio</taxon>
    </lineage>
</organism>
<evidence type="ECO:0000256" key="9">
    <source>
        <dbReference type="HAMAP-Rule" id="MF_00127"/>
    </source>
</evidence>
<feature type="binding site" evidence="10">
    <location>
        <begin position="263"/>
        <end position="264"/>
    </location>
    <ligand>
        <name>L-histidine</name>
        <dbReference type="ChEBI" id="CHEBI:57595"/>
    </ligand>
</feature>
<evidence type="ECO:0000256" key="4">
    <source>
        <dbReference type="ARBA" id="ARBA00022741"/>
    </source>
</evidence>
<evidence type="ECO:0000256" key="5">
    <source>
        <dbReference type="ARBA" id="ARBA00022840"/>
    </source>
</evidence>
<evidence type="ECO:0000313" key="12">
    <source>
        <dbReference type="EMBL" id="TVM16628.1"/>
    </source>
</evidence>
<dbReference type="Pfam" id="PF03129">
    <property type="entry name" value="HGTP_anticodon"/>
    <property type="match status" value="1"/>
</dbReference>
<dbReference type="AlphaFoldDB" id="A0A7M3MEF0"/>
<comment type="caution">
    <text evidence="12">The sequence shown here is derived from an EMBL/GenBank/DDBJ whole genome shotgun (WGS) entry which is preliminary data.</text>
</comment>
<evidence type="ECO:0000259" key="11">
    <source>
        <dbReference type="PROSITE" id="PS50862"/>
    </source>
</evidence>
<dbReference type="GO" id="GO:0006427">
    <property type="term" value="P:histidyl-tRNA aminoacylation"/>
    <property type="evidence" value="ECO:0007669"/>
    <property type="project" value="UniProtKB-UniRule"/>
</dbReference>
<feature type="binding site" evidence="10">
    <location>
        <position position="259"/>
    </location>
    <ligand>
        <name>L-histidine</name>
        <dbReference type="ChEBI" id="CHEBI:57595"/>
    </ligand>
</feature>
<keyword evidence="7 9" id="KW-0030">Aminoacyl-tRNA synthetase</keyword>
<keyword evidence="5 9" id="KW-0067">ATP-binding</keyword>
<dbReference type="Pfam" id="PF13393">
    <property type="entry name" value="tRNA-synt_His"/>
    <property type="match status" value="1"/>
</dbReference>
<dbReference type="Gene3D" id="3.40.50.800">
    <property type="entry name" value="Anticodon-binding domain"/>
    <property type="match status" value="1"/>
</dbReference>
<evidence type="ECO:0000313" key="13">
    <source>
        <dbReference type="Proteomes" id="UP000448292"/>
    </source>
</evidence>
<comment type="subcellular location">
    <subcellularLocation>
        <location evidence="9">Cytoplasm</location>
    </subcellularLocation>
</comment>
<dbReference type="InterPro" id="IPR006195">
    <property type="entry name" value="aa-tRNA-synth_II"/>
</dbReference>
<keyword evidence="6 9" id="KW-0648">Protein biosynthesis</keyword>
<dbReference type="PIRSF" id="PIRSF001549">
    <property type="entry name" value="His-tRNA_synth"/>
    <property type="match status" value="1"/>
</dbReference>
<dbReference type="PANTHER" id="PTHR43707">
    <property type="entry name" value="HISTIDYL-TRNA SYNTHETASE"/>
    <property type="match status" value="1"/>
</dbReference>
<comment type="catalytic activity">
    <reaction evidence="8 9">
        <text>tRNA(His) + L-histidine + ATP = L-histidyl-tRNA(His) + AMP + diphosphate + H(+)</text>
        <dbReference type="Rhea" id="RHEA:17313"/>
        <dbReference type="Rhea" id="RHEA-COMP:9665"/>
        <dbReference type="Rhea" id="RHEA-COMP:9689"/>
        <dbReference type="ChEBI" id="CHEBI:15378"/>
        <dbReference type="ChEBI" id="CHEBI:30616"/>
        <dbReference type="ChEBI" id="CHEBI:33019"/>
        <dbReference type="ChEBI" id="CHEBI:57595"/>
        <dbReference type="ChEBI" id="CHEBI:78442"/>
        <dbReference type="ChEBI" id="CHEBI:78527"/>
        <dbReference type="ChEBI" id="CHEBI:456215"/>
        <dbReference type="EC" id="6.1.1.21"/>
    </reaction>
</comment>
<accession>A0A7M3MEF0</accession>
<feature type="binding site" evidence="10">
    <location>
        <position position="127"/>
    </location>
    <ligand>
        <name>L-histidine</name>
        <dbReference type="ChEBI" id="CHEBI:57595"/>
    </ligand>
</feature>
<evidence type="ECO:0000256" key="3">
    <source>
        <dbReference type="ARBA" id="ARBA00022598"/>
    </source>
</evidence>
<dbReference type="PANTHER" id="PTHR43707:SF1">
    <property type="entry name" value="HISTIDINE--TRNA LIGASE, MITOCHONDRIAL-RELATED"/>
    <property type="match status" value="1"/>
</dbReference>
<dbReference type="InterPro" id="IPR045864">
    <property type="entry name" value="aa-tRNA-synth_II/BPL/LPL"/>
</dbReference>
<keyword evidence="4 9" id="KW-0547">Nucleotide-binding</keyword>
<dbReference type="EMBL" id="QMIE01000010">
    <property type="protein sequence ID" value="TVM16628.1"/>
    <property type="molecule type" value="Genomic_DNA"/>
</dbReference>
<keyword evidence="13" id="KW-1185">Reference proteome</keyword>
<dbReference type="SUPFAM" id="SSF55681">
    <property type="entry name" value="Class II aaRS and biotin synthetases"/>
    <property type="match status" value="1"/>
</dbReference>
<keyword evidence="9" id="KW-0963">Cytoplasm</keyword>
<dbReference type="CDD" id="cd00773">
    <property type="entry name" value="HisRS-like_core"/>
    <property type="match status" value="1"/>
</dbReference>
<dbReference type="EC" id="6.1.1.21" evidence="9"/>
<dbReference type="HAMAP" id="MF_00127">
    <property type="entry name" value="His_tRNA_synth"/>
    <property type="match status" value="1"/>
</dbReference>
<sequence>MSKITRIKGFADYFPPESDAFTFMENTARDVFGRYGYHELRTPSLEKTELFARSIGEETDVVKKEMYTFPDRKGRSLTLRPEATAGVMRAYIESGLATREPYSKLFTFGPMFRYERPQKGRMRQFHQINAECLGLTEPCVDAEVVAMLWQFLMAIGIPKLSLEINTLGCRECRPAFMAQLSEYLESQPEGLWCEDCLRRKTANPLRVLDCKVPGCRELVENAPALVDTVCEECQDHFGQVLAHLDDIGIGYTVNNRLVRGLDYYNRTTFEVTSGDIGSQSAVAGGGRYDGLVQQLGGPDKPGIGFACGMERLLMLLPESGAPRPDVYLAILDPAGIPRGFTILQALRERGISAEMSPEPKSVKAMMRQANRLHSRYCLLMGPDEIASDSVQVKDLDAGEQHDYSVSSESDIDALADFLR</sequence>
<protein>
    <recommendedName>
        <fullName evidence="9">Histidine--tRNA ligase</fullName>
        <ecNumber evidence="9">6.1.1.21</ecNumber>
    </recommendedName>
    <alternativeName>
        <fullName evidence="9">Histidyl-tRNA synthetase</fullName>
        <shortName evidence="9">HisRS</shortName>
    </alternativeName>
</protein>
<feature type="domain" description="Aminoacyl-transfer RNA synthetases class-II family profile" evidence="11">
    <location>
        <begin position="24"/>
        <end position="324"/>
    </location>
</feature>
<dbReference type="InterPro" id="IPR015807">
    <property type="entry name" value="His-tRNA-ligase"/>
</dbReference>
<dbReference type="OrthoDB" id="9800814at2"/>
<feature type="binding site" evidence="10">
    <location>
        <begin position="82"/>
        <end position="84"/>
    </location>
    <ligand>
        <name>L-histidine</name>
        <dbReference type="ChEBI" id="CHEBI:57595"/>
    </ligand>
</feature>
<feature type="binding site" evidence="10">
    <location>
        <position position="113"/>
    </location>
    <ligand>
        <name>L-histidine</name>
        <dbReference type="ChEBI" id="CHEBI:57595"/>
    </ligand>
</feature>
<dbReference type="GO" id="GO:0005737">
    <property type="term" value="C:cytoplasm"/>
    <property type="evidence" value="ECO:0007669"/>
    <property type="project" value="UniProtKB-SubCell"/>
</dbReference>
<dbReference type="InterPro" id="IPR041715">
    <property type="entry name" value="HisRS-like_core"/>
</dbReference>
<dbReference type="GO" id="GO:0004821">
    <property type="term" value="F:histidine-tRNA ligase activity"/>
    <property type="evidence" value="ECO:0007669"/>
    <property type="project" value="UniProtKB-UniRule"/>
</dbReference>
<evidence type="ECO:0000256" key="8">
    <source>
        <dbReference type="ARBA" id="ARBA00047639"/>
    </source>
</evidence>
<feature type="binding site" evidence="10">
    <location>
        <position position="131"/>
    </location>
    <ligand>
        <name>L-histidine</name>
        <dbReference type="ChEBI" id="CHEBI:57595"/>
    </ligand>
</feature>
<dbReference type="RefSeq" id="WP_144303379.1">
    <property type="nucleotide sequence ID" value="NZ_QMIE01000010.1"/>
</dbReference>
<comment type="subunit">
    <text evidence="2 9">Homodimer.</text>
</comment>
<evidence type="ECO:0000256" key="10">
    <source>
        <dbReference type="PIRSR" id="PIRSR001549-1"/>
    </source>
</evidence>
<dbReference type="InterPro" id="IPR036621">
    <property type="entry name" value="Anticodon-bd_dom_sf"/>
</dbReference>
<name>A0A7M3MEF0_9BACT</name>
<dbReference type="InterPro" id="IPR004516">
    <property type="entry name" value="HisRS/HisZ"/>
</dbReference>
<dbReference type="Proteomes" id="UP000448292">
    <property type="component" value="Unassembled WGS sequence"/>
</dbReference>
<keyword evidence="3 9" id="KW-0436">Ligase</keyword>
<dbReference type="PROSITE" id="PS50862">
    <property type="entry name" value="AA_TRNA_LIGASE_II"/>
    <property type="match status" value="1"/>
</dbReference>
<dbReference type="SUPFAM" id="SSF52954">
    <property type="entry name" value="Class II aaRS ABD-related"/>
    <property type="match status" value="1"/>
</dbReference>
<dbReference type="InterPro" id="IPR033656">
    <property type="entry name" value="HisRS_anticodon"/>
</dbReference>
<evidence type="ECO:0000256" key="1">
    <source>
        <dbReference type="ARBA" id="ARBA00008226"/>
    </source>
</evidence>
<evidence type="ECO:0000256" key="7">
    <source>
        <dbReference type="ARBA" id="ARBA00023146"/>
    </source>
</evidence>
<dbReference type="NCBIfam" id="TIGR00442">
    <property type="entry name" value="hisS"/>
    <property type="match status" value="1"/>
</dbReference>
<dbReference type="CDD" id="cd00859">
    <property type="entry name" value="HisRS_anticodon"/>
    <property type="match status" value="1"/>
</dbReference>
<gene>
    <name evidence="9" type="primary">hisS</name>
    <name evidence="12" type="ORF">DPQ33_11550</name>
</gene>
<evidence type="ECO:0000256" key="6">
    <source>
        <dbReference type="ARBA" id="ARBA00022917"/>
    </source>
</evidence>
<evidence type="ECO:0000256" key="2">
    <source>
        <dbReference type="ARBA" id="ARBA00011738"/>
    </source>
</evidence>
<dbReference type="GO" id="GO:0005524">
    <property type="term" value="F:ATP binding"/>
    <property type="evidence" value="ECO:0007669"/>
    <property type="project" value="UniProtKB-UniRule"/>
</dbReference>
<dbReference type="InterPro" id="IPR004154">
    <property type="entry name" value="Anticodon-bd"/>
</dbReference>
<comment type="similarity">
    <text evidence="1 9">Belongs to the class-II aminoacyl-tRNA synthetase family.</text>
</comment>
<proteinExistence type="inferred from homology"/>